<proteinExistence type="predicted"/>
<dbReference type="PANTHER" id="PTHR30146:SF109">
    <property type="entry name" value="HTH-TYPE TRANSCRIPTIONAL REGULATOR GALS"/>
    <property type="match status" value="1"/>
</dbReference>
<comment type="caution">
    <text evidence="6">The sequence shown here is derived from an EMBL/GenBank/DDBJ whole genome shotgun (WGS) entry which is preliminary data.</text>
</comment>
<feature type="region of interest" description="Disordered" evidence="4">
    <location>
        <begin position="340"/>
        <end position="359"/>
    </location>
</feature>
<dbReference type="PROSITE" id="PS50932">
    <property type="entry name" value="HTH_LACI_2"/>
    <property type="match status" value="1"/>
</dbReference>
<feature type="compositionally biased region" description="Basic and acidic residues" evidence="4">
    <location>
        <begin position="11"/>
        <end position="23"/>
    </location>
</feature>
<organism evidence="6 7">
    <name type="scientific">Gandjariella thermophila</name>
    <dbReference type="NCBI Taxonomy" id="1931992"/>
    <lineage>
        <taxon>Bacteria</taxon>
        <taxon>Bacillati</taxon>
        <taxon>Actinomycetota</taxon>
        <taxon>Actinomycetes</taxon>
        <taxon>Pseudonocardiales</taxon>
        <taxon>Pseudonocardiaceae</taxon>
        <taxon>Gandjariella</taxon>
    </lineage>
</organism>
<dbReference type="GO" id="GO:0003700">
    <property type="term" value="F:DNA-binding transcription factor activity"/>
    <property type="evidence" value="ECO:0007669"/>
    <property type="project" value="TreeGrafter"/>
</dbReference>
<dbReference type="InterPro" id="IPR000843">
    <property type="entry name" value="HTH_LacI"/>
</dbReference>
<feature type="domain" description="HTH lacI-type" evidence="5">
    <location>
        <begin position="22"/>
        <end position="76"/>
    </location>
</feature>
<dbReference type="Pfam" id="PF00356">
    <property type="entry name" value="LacI"/>
    <property type="match status" value="1"/>
</dbReference>
<dbReference type="Proteomes" id="UP000298860">
    <property type="component" value="Unassembled WGS sequence"/>
</dbReference>
<evidence type="ECO:0000313" key="7">
    <source>
        <dbReference type="Proteomes" id="UP000298860"/>
    </source>
</evidence>
<dbReference type="CDD" id="cd01392">
    <property type="entry name" value="HTH_LacI"/>
    <property type="match status" value="1"/>
</dbReference>
<dbReference type="SMART" id="SM00354">
    <property type="entry name" value="HTH_LACI"/>
    <property type="match status" value="1"/>
</dbReference>
<dbReference type="Gene3D" id="3.40.50.2300">
    <property type="match status" value="2"/>
</dbReference>
<dbReference type="AlphaFoldDB" id="A0A4D4IZ73"/>
<gene>
    <name evidence="6" type="ORF">GTS_00370</name>
</gene>
<name>A0A4D4IZ73_9PSEU</name>
<keyword evidence="3" id="KW-0804">Transcription</keyword>
<evidence type="ECO:0000313" key="6">
    <source>
        <dbReference type="EMBL" id="GDY28404.1"/>
    </source>
</evidence>
<feature type="region of interest" description="Disordered" evidence="4">
    <location>
        <begin position="1"/>
        <end position="25"/>
    </location>
</feature>
<dbReference type="Gene3D" id="1.10.260.40">
    <property type="entry name" value="lambda repressor-like DNA-binding domains"/>
    <property type="match status" value="1"/>
</dbReference>
<keyword evidence="1" id="KW-0805">Transcription regulation</keyword>
<dbReference type="InterPro" id="IPR010982">
    <property type="entry name" value="Lambda_DNA-bd_dom_sf"/>
</dbReference>
<keyword evidence="7" id="KW-1185">Reference proteome</keyword>
<dbReference type="PANTHER" id="PTHR30146">
    <property type="entry name" value="LACI-RELATED TRANSCRIPTIONAL REPRESSOR"/>
    <property type="match status" value="1"/>
</dbReference>
<protein>
    <submittedName>
        <fullName evidence="6">LacI family transcriptional regulator</fullName>
    </submittedName>
</protein>
<accession>A0A4D4IZ73</accession>
<keyword evidence="2" id="KW-0238">DNA-binding</keyword>
<evidence type="ECO:0000259" key="5">
    <source>
        <dbReference type="PROSITE" id="PS50932"/>
    </source>
</evidence>
<sequence>MREQQSGGDRGAADGRRRDKRPTMADVAARVGVSRALVSLVFRNEPGASQETRARVFQAAAELGYRPDSAAQMLARSHSKVLGVAATVRNPFHADLVEAIHPVAERLGYDVLLSVTAPTRDEVKAVEALLSHRCEGLILLGPNTEPEYIADLGRRIPVVVVGRRFPGRGVDSVHTAEAKGVRQVIDHLVELGHRSIVHVDGGRQPGSVERRRAYQSAMRRHGLAGEIRVLPGDHTEESGVQAAETLLAEPRLPTAVLAGNDRCALGLLDALRRAKVDIPGQVSVAGYDDSHIAHLSYVDLTTVRQDPDRLAELAVRTVVERLGGADLPAREQVLEPKLVVRGTTGPPPGRAEEAAGAGG</sequence>
<dbReference type="InterPro" id="IPR046335">
    <property type="entry name" value="LacI/GalR-like_sensor"/>
</dbReference>
<evidence type="ECO:0000256" key="1">
    <source>
        <dbReference type="ARBA" id="ARBA00023015"/>
    </source>
</evidence>
<dbReference type="InterPro" id="IPR028082">
    <property type="entry name" value="Peripla_BP_I"/>
</dbReference>
<dbReference type="Pfam" id="PF13377">
    <property type="entry name" value="Peripla_BP_3"/>
    <property type="match status" value="1"/>
</dbReference>
<evidence type="ECO:0000256" key="3">
    <source>
        <dbReference type="ARBA" id="ARBA00023163"/>
    </source>
</evidence>
<dbReference type="SUPFAM" id="SSF53822">
    <property type="entry name" value="Periplasmic binding protein-like I"/>
    <property type="match status" value="1"/>
</dbReference>
<dbReference type="GO" id="GO:0000976">
    <property type="term" value="F:transcription cis-regulatory region binding"/>
    <property type="evidence" value="ECO:0007669"/>
    <property type="project" value="TreeGrafter"/>
</dbReference>
<reference evidence="7" key="1">
    <citation type="submission" date="2019-04" db="EMBL/GenBank/DDBJ databases">
        <title>Draft genome sequence of Pseudonocardiaceae bacterium SL3-2-4.</title>
        <authorList>
            <person name="Ningsih F."/>
            <person name="Yokota A."/>
            <person name="Sakai Y."/>
            <person name="Nanatani K."/>
            <person name="Yabe S."/>
            <person name="Oetari A."/>
            <person name="Sjamsuridzal W."/>
        </authorList>
    </citation>
    <scope>NUCLEOTIDE SEQUENCE [LARGE SCALE GENOMIC DNA]</scope>
    <source>
        <strain evidence="7">SL3-2-4</strain>
    </source>
</reference>
<dbReference type="CDD" id="cd06267">
    <property type="entry name" value="PBP1_LacI_sugar_binding-like"/>
    <property type="match status" value="1"/>
</dbReference>
<dbReference type="RefSeq" id="WP_225977990.1">
    <property type="nucleotide sequence ID" value="NZ_BJFL01000001.1"/>
</dbReference>
<evidence type="ECO:0000256" key="2">
    <source>
        <dbReference type="ARBA" id="ARBA00023125"/>
    </source>
</evidence>
<dbReference type="SUPFAM" id="SSF47413">
    <property type="entry name" value="lambda repressor-like DNA-binding domains"/>
    <property type="match status" value="1"/>
</dbReference>
<dbReference type="EMBL" id="BJFL01000001">
    <property type="protein sequence ID" value="GDY28404.1"/>
    <property type="molecule type" value="Genomic_DNA"/>
</dbReference>
<evidence type="ECO:0000256" key="4">
    <source>
        <dbReference type="SAM" id="MobiDB-lite"/>
    </source>
</evidence>